<dbReference type="GO" id="GO:0016491">
    <property type="term" value="F:oxidoreductase activity"/>
    <property type="evidence" value="ECO:0007669"/>
    <property type="project" value="UniProtKB-KW"/>
</dbReference>
<dbReference type="KEGG" id="mchc:CK556_01400"/>
<protein>
    <submittedName>
        <fullName evidence="3">Aldo/keto reductase</fullName>
    </submittedName>
</protein>
<reference evidence="3 4" key="1">
    <citation type="submission" date="2017-08" db="EMBL/GenBank/DDBJ databases">
        <title>Complete Genome Sequence of Mesoplasma chauliocola.</title>
        <authorList>
            <person name="Knight T.F.Jr."/>
            <person name="Citino T."/>
        </authorList>
    </citation>
    <scope>NUCLEOTIDE SEQUENCE [LARGE SCALE GENOMIC DNA]</scope>
    <source>
        <strain evidence="3 4">CHPA-2</strain>
    </source>
</reference>
<accession>A0A249SNE3</accession>
<keyword evidence="1" id="KW-0560">Oxidoreductase</keyword>
<evidence type="ECO:0000256" key="1">
    <source>
        <dbReference type="ARBA" id="ARBA00023002"/>
    </source>
</evidence>
<name>A0A249SNE3_9MOLU</name>
<dbReference type="Proteomes" id="UP000232229">
    <property type="component" value="Chromosome"/>
</dbReference>
<proteinExistence type="predicted"/>
<evidence type="ECO:0000259" key="2">
    <source>
        <dbReference type="Pfam" id="PF00248"/>
    </source>
</evidence>
<dbReference type="EMBL" id="CP023173">
    <property type="protein sequence ID" value="ASZ09011.1"/>
    <property type="molecule type" value="Genomic_DNA"/>
</dbReference>
<sequence length="330" mass="37308">MNTRKLGKTLEVSEIGLGCMGLSFSQPPFPPKEEAIKFLKEAYNQGVRFFDTAEIYGPDTNEEIVGEALKDVKDKVIIATKFGFKFDESRRQIGLDSSREAILKALEGSLKRLQTDCIDLYYQHRVDPNVPIEEVAEVMKELIEQGKIKYWGLSEASANTIRRAHAVCPVTVLQSEYSMFWREAEEKIIPTLEELGIGFVTFSPLGRGFLTGSIKPGHVFPEGDFRNSIPRFNTPEYVQKNYELVEYIEALAAKKQTTPAAIAIGWLLAQKPWIVPIPGTKNLERLKENMSGAKVFFTKEELAEIKQRLDNIEILGHRYGEQTEKAVDKS</sequence>
<dbReference type="STRING" id="1336232.GCA_000518825_00157"/>
<evidence type="ECO:0000313" key="4">
    <source>
        <dbReference type="Proteomes" id="UP000232229"/>
    </source>
</evidence>
<dbReference type="InterPro" id="IPR050791">
    <property type="entry name" value="Aldo-Keto_reductase"/>
</dbReference>
<dbReference type="Gene3D" id="3.20.20.100">
    <property type="entry name" value="NADP-dependent oxidoreductase domain"/>
    <property type="match status" value="1"/>
</dbReference>
<dbReference type="InterPro" id="IPR023210">
    <property type="entry name" value="NADP_OxRdtase_dom"/>
</dbReference>
<dbReference type="SUPFAM" id="SSF51430">
    <property type="entry name" value="NAD(P)-linked oxidoreductase"/>
    <property type="match status" value="1"/>
</dbReference>
<dbReference type="RefSeq" id="WP_027875295.1">
    <property type="nucleotide sequence ID" value="NZ_CP023173.1"/>
</dbReference>
<dbReference type="CDD" id="cd19078">
    <property type="entry name" value="AKR_AKR13C1_2"/>
    <property type="match status" value="1"/>
</dbReference>
<dbReference type="InterPro" id="IPR036812">
    <property type="entry name" value="NAD(P)_OxRdtase_dom_sf"/>
</dbReference>
<keyword evidence="4" id="KW-1185">Reference proteome</keyword>
<dbReference type="GO" id="GO:0005737">
    <property type="term" value="C:cytoplasm"/>
    <property type="evidence" value="ECO:0007669"/>
    <property type="project" value="TreeGrafter"/>
</dbReference>
<dbReference type="PANTHER" id="PTHR43625">
    <property type="entry name" value="AFLATOXIN B1 ALDEHYDE REDUCTASE"/>
    <property type="match status" value="1"/>
</dbReference>
<dbReference type="AlphaFoldDB" id="A0A249SNE3"/>
<gene>
    <name evidence="3" type="ORF">CK556_01400</name>
</gene>
<organism evidence="3 4">
    <name type="scientific">Mesoplasma chauliocola</name>
    <dbReference type="NCBI Taxonomy" id="216427"/>
    <lineage>
        <taxon>Bacteria</taxon>
        <taxon>Bacillati</taxon>
        <taxon>Mycoplasmatota</taxon>
        <taxon>Mollicutes</taxon>
        <taxon>Entomoplasmatales</taxon>
        <taxon>Entomoplasmataceae</taxon>
        <taxon>Mesoplasma</taxon>
    </lineage>
</organism>
<dbReference type="Pfam" id="PF00248">
    <property type="entry name" value="Aldo_ket_red"/>
    <property type="match status" value="1"/>
</dbReference>
<evidence type="ECO:0000313" key="3">
    <source>
        <dbReference type="EMBL" id="ASZ09011.1"/>
    </source>
</evidence>
<dbReference type="PANTHER" id="PTHR43625:SF77">
    <property type="entry name" value="ALDO-KETO REDUCTASE"/>
    <property type="match status" value="1"/>
</dbReference>
<feature type="domain" description="NADP-dependent oxidoreductase" evidence="2">
    <location>
        <begin position="14"/>
        <end position="307"/>
    </location>
</feature>